<dbReference type="GO" id="GO:0080044">
    <property type="term" value="F:quercetin 7-O-glucosyltransferase activity"/>
    <property type="evidence" value="ECO:0007669"/>
    <property type="project" value="TreeGrafter"/>
</dbReference>
<dbReference type="EC" id="2.4.1.-" evidence="5"/>
<evidence type="ECO:0000256" key="4">
    <source>
        <dbReference type="RuleBase" id="RU003718"/>
    </source>
</evidence>
<proteinExistence type="inferred from homology"/>
<evidence type="ECO:0000256" key="3">
    <source>
        <dbReference type="ARBA" id="ARBA00022679"/>
    </source>
</evidence>
<protein>
    <recommendedName>
        <fullName evidence="5">Glycosyltransferase</fullName>
        <ecNumber evidence="5">2.4.1.-</ecNumber>
    </recommendedName>
</protein>
<evidence type="ECO:0000313" key="6">
    <source>
        <dbReference type="EMBL" id="GER45469.1"/>
    </source>
</evidence>
<name>A0A5A7QJG9_STRAF</name>
<reference evidence="7" key="1">
    <citation type="journal article" date="2019" name="Curr. Biol.">
        <title>Genome Sequence of Striga asiatica Provides Insight into the Evolution of Plant Parasitism.</title>
        <authorList>
            <person name="Yoshida S."/>
            <person name="Kim S."/>
            <person name="Wafula E.K."/>
            <person name="Tanskanen J."/>
            <person name="Kim Y.M."/>
            <person name="Honaas L."/>
            <person name="Yang Z."/>
            <person name="Spallek T."/>
            <person name="Conn C.E."/>
            <person name="Ichihashi Y."/>
            <person name="Cheong K."/>
            <person name="Cui S."/>
            <person name="Der J.P."/>
            <person name="Gundlach H."/>
            <person name="Jiao Y."/>
            <person name="Hori C."/>
            <person name="Ishida J.K."/>
            <person name="Kasahara H."/>
            <person name="Kiba T."/>
            <person name="Kim M.S."/>
            <person name="Koo N."/>
            <person name="Laohavisit A."/>
            <person name="Lee Y.H."/>
            <person name="Lumba S."/>
            <person name="McCourt P."/>
            <person name="Mortimer J.C."/>
            <person name="Mutuku J.M."/>
            <person name="Nomura T."/>
            <person name="Sasaki-Sekimoto Y."/>
            <person name="Seto Y."/>
            <person name="Wang Y."/>
            <person name="Wakatake T."/>
            <person name="Sakakibara H."/>
            <person name="Demura T."/>
            <person name="Yamaguchi S."/>
            <person name="Yoneyama K."/>
            <person name="Manabe R.I."/>
            <person name="Nelson D.C."/>
            <person name="Schulman A.H."/>
            <person name="Timko M.P."/>
            <person name="dePamphilis C.W."/>
            <person name="Choi D."/>
            <person name="Shirasu K."/>
        </authorList>
    </citation>
    <scope>NUCLEOTIDE SEQUENCE [LARGE SCALE GENOMIC DNA]</scope>
    <source>
        <strain evidence="7">cv. UVA1</strain>
    </source>
</reference>
<dbReference type="PANTHER" id="PTHR11926">
    <property type="entry name" value="GLUCOSYL/GLUCURONOSYL TRANSFERASES"/>
    <property type="match status" value="1"/>
</dbReference>
<keyword evidence="2 4" id="KW-0328">Glycosyltransferase</keyword>
<dbReference type="PANTHER" id="PTHR11926:SF774">
    <property type="entry name" value="UDP-GLYCOSYLTRANSFERASE 85A1-RELATED"/>
    <property type="match status" value="1"/>
</dbReference>
<evidence type="ECO:0000256" key="2">
    <source>
        <dbReference type="ARBA" id="ARBA00022676"/>
    </source>
</evidence>
<sequence length="479" mass="54247">MVKESKGHAIMISVPYQGHINPFTNLALKLASKGFTITFAHLEFVDQRLSKSHTNTNGNTKADPFSKSRESGLDIRYTTITDGLPLEYDRELHFVEYWNTILRDFMGHVDEFVGKMFRSDPNATYFLVTDTIYPWASIIAEKYGIVSVSFWTQPALVFTTGYHWNLLTERGHLPYQDKFEEIDYIPGVKSIHTNDLASYVKDPVESVFYKVLSPAFERVKKADFILHNTVEELEPDVLSALNQYQPNYAIGPINFSVKNAISKSLWSESDCTRWLESKSPGSVLYVSFGSFVHTSKEIIDEIAYGLLLSGVDFIWVVRERILDTLDDKVLPVGFENEVKDKGLVVSWCDQIRVLSDPAVGGFFTHCGWNSTMESIWCGVPMICYPVAFDQVTNRKLVVDDWKIGINLCDHGLSVDRNVVAERIKALMCEGSVSKSLKVDSGKLKLAMRKALEVDGSSERNFDRFVNDLEGKLHGGKKIW</sequence>
<dbReference type="PROSITE" id="PS00375">
    <property type="entry name" value="UDPGT"/>
    <property type="match status" value="1"/>
</dbReference>
<dbReference type="Pfam" id="PF00201">
    <property type="entry name" value="UDPGT"/>
    <property type="match status" value="1"/>
</dbReference>
<dbReference type="Gene3D" id="3.40.50.2000">
    <property type="entry name" value="Glycogen Phosphorylase B"/>
    <property type="match status" value="2"/>
</dbReference>
<dbReference type="SUPFAM" id="SSF53756">
    <property type="entry name" value="UDP-Glycosyltransferase/glycogen phosphorylase"/>
    <property type="match status" value="1"/>
</dbReference>
<dbReference type="FunFam" id="3.40.50.2000:FF:000078">
    <property type="entry name" value="Glycosyltransferase"/>
    <property type="match status" value="1"/>
</dbReference>
<comment type="similarity">
    <text evidence="1 4">Belongs to the UDP-glycosyltransferase family.</text>
</comment>
<dbReference type="Proteomes" id="UP000325081">
    <property type="component" value="Unassembled WGS sequence"/>
</dbReference>
<evidence type="ECO:0000313" key="7">
    <source>
        <dbReference type="Proteomes" id="UP000325081"/>
    </source>
</evidence>
<gene>
    <name evidence="6" type="ORF">STAS_22419</name>
</gene>
<evidence type="ECO:0000256" key="1">
    <source>
        <dbReference type="ARBA" id="ARBA00009995"/>
    </source>
</evidence>
<evidence type="ECO:0000256" key="5">
    <source>
        <dbReference type="RuleBase" id="RU362057"/>
    </source>
</evidence>
<comment type="caution">
    <text evidence="6">The sequence shown here is derived from an EMBL/GenBank/DDBJ whole genome shotgun (WGS) entry which is preliminary data.</text>
</comment>
<keyword evidence="3 4" id="KW-0808">Transferase</keyword>
<dbReference type="OrthoDB" id="5835829at2759"/>
<organism evidence="6 7">
    <name type="scientific">Striga asiatica</name>
    <name type="common">Asiatic witchweed</name>
    <name type="synonym">Buchnera asiatica</name>
    <dbReference type="NCBI Taxonomy" id="4170"/>
    <lineage>
        <taxon>Eukaryota</taxon>
        <taxon>Viridiplantae</taxon>
        <taxon>Streptophyta</taxon>
        <taxon>Embryophyta</taxon>
        <taxon>Tracheophyta</taxon>
        <taxon>Spermatophyta</taxon>
        <taxon>Magnoliopsida</taxon>
        <taxon>eudicotyledons</taxon>
        <taxon>Gunneridae</taxon>
        <taxon>Pentapetalae</taxon>
        <taxon>asterids</taxon>
        <taxon>lamiids</taxon>
        <taxon>Lamiales</taxon>
        <taxon>Orobanchaceae</taxon>
        <taxon>Buchnereae</taxon>
        <taxon>Striga</taxon>
    </lineage>
</organism>
<keyword evidence="7" id="KW-1185">Reference proteome</keyword>
<dbReference type="AlphaFoldDB" id="A0A5A7QJG9"/>
<accession>A0A5A7QJG9</accession>
<dbReference type="CDD" id="cd03784">
    <property type="entry name" value="GT1_Gtf-like"/>
    <property type="match status" value="1"/>
</dbReference>
<dbReference type="InterPro" id="IPR002213">
    <property type="entry name" value="UDP_glucos_trans"/>
</dbReference>
<dbReference type="InterPro" id="IPR035595">
    <property type="entry name" value="UDP_glycos_trans_CS"/>
</dbReference>
<dbReference type="GO" id="GO:0080043">
    <property type="term" value="F:quercetin 3-O-glucosyltransferase activity"/>
    <property type="evidence" value="ECO:0007669"/>
    <property type="project" value="TreeGrafter"/>
</dbReference>
<dbReference type="EMBL" id="BKCP01007182">
    <property type="protein sequence ID" value="GER45469.1"/>
    <property type="molecule type" value="Genomic_DNA"/>
</dbReference>